<accession>A0A4Z2G300</accession>
<dbReference type="AlphaFoldDB" id="A0A4Z2G300"/>
<organism evidence="2 3">
    <name type="scientific">Liparis tanakae</name>
    <name type="common">Tanaka's snailfish</name>
    <dbReference type="NCBI Taxonomy" id="230148"/>
    <lineage>
        <taxon>Eukaryota</taxon>
        <taxon>Metazoa</taxon>
        <taxon>Chordata</taxon>
        <taxon>Craniata</taxon>
        <taxon>Vertebrata</taxon>
        <taxon>Euteleostomi</taxon>
        <taxon>Actinopterygii</taxon>
        <taxon>Neopterygii</taxon>
        <taxon>Teleostei</taxon>
        <taxon>Neoteleostei</taxon>
        <taxon>Acanthomorphata</taxon>
        <taxon>Eupercaria</taxon>
        <taxon>Perciformes</taxon>
        <taxon>Cottioidei</taxon>
        <taxon>Cottales</taxon>
        <taxon>Liparidae</taxon>
        <taxon>Liparis</taxon>
    </lineage>
</organism>
<name>A0A4Z2G300_9TELE</name>
<feature type="region of interest" description="Disordered" evidence="1">
    <location>
        <begin position="1"/>
        <end position="69"/>
    </location>
</feature>
<evidence type="ECO:0000256" key="1">
    <source>
        <dbReference type="SAM" id="MobiDB-lite"/>
    </source>
</evidence>
<comment type="caution">
    <text evidence="2">The sequence shown here is derived from an EMBL/GenBank/DDBJ whole genome shotgun (WGS) entry which is preliminary data.</text>
</comment>
<evidence type="ECO:0000313" key="2">
    <source>
        <dbReference type="EMBL" id="TNN47917.1"/>
    </source>
</evidence>
<proteinExistence type="predicted"/>
<dbReference type="EMBL" id="SRLO01000719">
    <property type="protein sequence ID" value="TNN47917.1"/>
    <property type="molecule type" value="Genomic_DNA"/>
</dbReference>
<evidence type="ECO:0000313" key="3">
    <source>
        <dbReference type="Proteomes" id="UP000314294"/>
    </source>
</evidence>
<keyword evidence="3" id="KW-1185">Reference proteome</keyword>
<gene>
    <name evidence="2" type="ORF">EYF80_041860</name>
</gene>
<dbReference type="Proteomes" id="UP000314294">
    <property type="component" value="Unassembled WGS sequence"/>
</dbReference>
<sequence length="69" mass="6837">MVEDSSVVEVDLPSRLIGSGSSGSPVPHTCSPVPHSGSPVPHTGSPVPHTGSPVPHSGSPSGSRSRFTG</sequence>
<protein>
    <submittedName>
        <fullName evidence="2">Uncharacterized protein</fullName>
    </submittedName>
</protein>
<reference evidence="2 3" key="1">
    <citation type="submission" date="2019-03" db="EMBL/GenBank/DDBJ databases">
        <title>First draft genome of Liparis tanakae, snailfish: a comprehensive survey of snailfish specific genes.</title>
        <authorList>
            <person name="Kim W."/>
            <person name="Song I."/>
            <person name="Jeong J.-H."/>
            <person name="Kim D."/>
            <person name="Kim S."/>
            <person name="Ryu S."/>
            <person name="Song J.Y."/>
            <person name="Lee S.K."/>
        </authorList>
    </citation>
    <scope>NUCLEOTIDE SEQUENCE [LARGE SCALE GENOMIC DNA]</scope>
    <source>
        <tissue evidence="2">Muscle</tissue>
    </source>
</reference>
<feature type="compositionally biased region" description="Low complexity" evidence="1">
    <location>
        <begin position="31"/>
        <end position="69"/>
    </location>
</feature>